<sequence>MDGIVGKVGGRFRISLTDSTMMKILHSAMDKSHERVKSEQGVILRLTEISKFYELAVMLLDGCLRFVGDEAVASSSSNNAAAEESGDEDVVGDLAEIRDRLRGRLRETELAIAEKDREFRCRFGDESPELKRLDSLGVDFRLEKLKSSSEGNSEEEFSELQHSVDQQVMNIKQKLGPEYKMVEKRRNKSVDCLRIDQMGSEIDILKSTMISRLGGCTVLCRCRNRRSKRSSEIDRRGKRGSIALNVGLMDVMNELRCLQDESISTRGKLREVLGKLENLIQWYGGHGNQEASLVKSLDEYDQERKPASMVDCLDGAFNEVNDTDASREVLVNEIEMLQMGMEDSCLQSSMTEKIYLAVIEGMLYDFRSRLYDSDIESRIKEEIVKDVVERTVYQWNQKLGNDRIEGEIREEVYQIVLSEVMKEIGSRLQFTLMESQDVVYECKLEGELREEMNEVLFRGTCRDWNDVVERHEAEEGLGQEVSLTVFGESLRDITETGNHMARNLKWAEYLYSSECIENAVMEDICMVFLRETCKSWQDEIDVHRYEDFLKEEIFRLLVTEVISEAYEIGKEGGCVSADGLNASAEFNVIQKPSSLDLIPVGHSKMKLQKDHLCIGGLQEGEANKQVISGKLLTEMKSNCSSVSSSVTRAIEHLAVTVELLQPEKSEEVKLTLSAAAIEQLISVSEVFTTFNCAVEARLGLNISRLQEATQRLSPLVEVVASMRSKESRYAEAFIRQSENLRRAEIEVDLLGDQVDALLGLLEKIYHILHQYPPILQQNSEVSDILMMIKRQLHN</sequence>
<protein>
    <recommendedName>
        <fullName evidence="3">WPP domain-associated protein</fullName>
    </recommendedName>
</protein>
<organism evidence="1 2">
    <name type="scientific">Linum trigynum</name>
    <dbReference type="NCBI Taxonomy" id="586398"/>
    <lineage>
        <taxon>Eukaryota</taxon>
        <taxon>Viridiplantae</taxon>
        <taxon>Streptophyta</taxon>
        <taxon>Embryophyta</taxon>
        <taxon>Tracheophyta</taxon>
        <taxon>Spermatophyta</taxon>
        <taxon>Magnoliopsida</taxon>
        <taxon>eudicotyledons</taxon>
        <taxon>Gunneridae</taxon>
        <taxon>Pentapetalae</taxon>
        <taxon>rosids</taxon>
        <taxon>fabids</taxon>
        <taxon>Malpighiales</taxon>
        <taxon>Linaceae</taxon>
        <taxon>Linum</taxon>
    </lineage>
</organism>
<evidence type="ECO:0000313" key="1">
    <source>
        <dbReference type="EMBL" id="CAL1387083.1"/>
    </source>
</evidence>
<dbReference type="AlphaFoldDB" id="A0AAV2ENB3"/>
<dbReference type="PANTHER" id="PTHR33883">
    <property type="entry name" value="WPP DOMAIN-ASSOCIATED PROTEIN"/>
    <property type="match status" value="1"/>
</dbReference>
<dbReference type="InterPro" id="IPR037490">
    <property type="entry name" value="WAP"/>
</dbReference>
<keyword evidence="2" id="KW-1185">Reference proteome</keyword>
<gene>
    <name evidence="1" type="ORF">LTRI10_LOCUS28088</name>
</gene>
<evidence type="ECO:0000313" key="2">
    <source>
        <dbReference type="Proteomes" id="UP001497516"/>
    </source>
</evidence>
<proteinExistence type="predicted"/>
<dbReference type="PANTHER" id="PTHR33883:SF7">
    <property type="entry name" value="OS04G0521600 PROTEIN"/>
    <property type="match status" value="1"/>
</dbReference>
<evidence type="ECO:0008006" key="3">
    <source>
        <dbReference type="Google" id="ProtNLM"/>
    </source>
</evidence>
<dbReference type="Proteomes" id="UP001497516">
    <property type="component" value="Chromosome 5"/>
</dbReference>
<accession>A0AAV2ENB3</accession>
<dbReference type="EMBL" id="OZ034818">
    <property type="protein sequence ID" value="CAL1387083.1"/>
    <property type="molecule type" value="Genomic_DNA"/>
</dbReference>
<name>A0AAV2ENB3_9ROSI</name>
<reference evidence="1 2" key="1">
    <citation type="submission" date="2024-04" db="EMBL/GenBank/DDBJ databases">
        <authorList>
            <person name="Fracassetti M."/>
        </authorList>
    </citation>
    <scope>NUCLEOTIDE SEQUENCE [LARGE SCALE GENOMIC DNA]</scope>
</reference>